<protein>
    <submittedName>
        <fullName evidence="3">Acyl-CoA carboxylase subunit beta</fullName>
    </submittedName>
</protein>
<dbReference type="InterPro" id="IPR029045">
    <property type="entry name" value="ClpP/crotonase-like_dom_sf"/>
</dbReference>
<keyword evidence="4" id="KW-1185">Reference proteome</keyword>
<dbReference type="Gene3D" id="3.90.226.10">
    <property type="entry name" value="2-enoyl-CoA Hydratase, Chain A, domain 1"/>
    <property type="match status" value="2"/>
</dbReference>
<organism evidence="3 4">
    <name type="scientific">Pedobacter ginsengiterrae</name>
    <dbReference type="NCBI Taxonomy" id="871696"/>
    <lineage>
        <taxon>Bacteria</taxon>
        <taxon>Pseudomonadati</taxon>
        <taxon>Bacteroidota</taxon>
        <taxon>Sphingobacteriia</taxon>
        <taxon>Sphingobacteriales</taxon>
        <taxon>Sphingobacteriaceae</taxon>
        <taxon>Pedobacter</taxon>
    </lineage>
</organism>
<comment type="caution">
    <text evidence="3">The sequence shown here is derived from an EMBL/GenBank/DDBJ whole genome shotgun (WGS) entry which is preliminary data.</text>
</comment>
<evidence type="ECO:0000313" key="3">
    <source>
        <dbReference type="EMBL" id="GAA3960427.1"/>
    </source>
</evidence>
<evidence type="ECO:0000259" key="1">
    <source>
        <dbReference type="PROSITE" id="PS50980"/>
    </source>
</evidence>
<accession>A0ABP7P680</accession>
<dbReference type="SUPFAM" id="SSF52096">
    <property type="entry name" value="ClpP/crotonase"/>
    <property type="match status" value="2"/>
</dbReference>
<dbReference type="PANTHER" id="PTHR43842:SF2">
    <property type="entry name" value="PROPIONYL-COA CARBOXYLASE BETA CHAIN, MITOCHONDRIAL"/>
    <property type="match status" value="1"/>
</dbReference>
<dbReference type="Pfam" id="PF01039">
    <property type="entry name" value="Carboxyl_trans"/>
    <property type="match status" value="1"/>
</dbReference>
<dbReference type="PANTHER" id="PTHR43842">
    <property type="entry name" value="PROPIONYL-COA CARBOXYLASE BETA CHAIN"/>
    <property type="match status" value="1"/>
</dbReference>
<sequence length="513" mass="56194">MDKKIALLKDKINQANLGGGQDRIDSQHKKGKLTARERIHFLMDEGSFEEIGMLVTHRSTDFGMEREKYLGDGVITGYGTINGKLTYVFSQDFTVFGGSLSETHAEKICKLMDMAMKNGAPLIGLNDSGGARIQEGVVSLGGYADIFYKNVQASGVIPQLSAIMGPCAGGAVYSPAITDFVLMVENTSYMFVTGPNVVKTVTHEEVTSEELGGANTHATKSGVTHFACANEIEAINHVKKLLSYMPQNCEEMAEALPYEATDESRLELNTFMPENASQPYDIREIISSVADADSFLEVHKDFAENIVVGFARLAGRSIGIVANQPAYLAGVLDSNSSTKAARFVRFCDCFNIPLLVFEDVPGFLPGTDQEWNGIITNGAKLLYAFSEATVPRITVITRKAYGGAYDVMNSKHIGADMNYAWPSAEIAVMGAKGAAEIIFKKEITTAENPQEKWLEKEKLYSDIFANPYRAAERGFVDEVIEPSQTRIKLIKAFKMLENKVVNSPRKKHGNIPL</sequence>
<evidence type="ECO:0000259" key="2">
    <source>
        <dbReference type="PROSITE" id="PS50989"/>
    </source>
</evidence>
<reference evidence="4" key="1">
    <citation type="journal article" date="2019" name="Int. J. Syst. Evol. Microbiol.">
        <title>The Global Catalogue of Microorganisms (GCM) 10K type strain sequencing project: providing services to taxonomists for standard genome sequencing and annotation.</title>
        <authorList>
            <consortium name="The Broad Institute Genomics Platform"/>
            <consortium name="The Broad Institute Genome Sequencing Center for Infectious Disease"/>
            <person name="Wu L."/>
            <person name="Ma J."/>
        </authorList>
    </citation>
    <scope>NUCLEOTIDE SEQUENCE [LARGE SCALE GENOMIC DNA]</scope>
    <source>
        <strain evidence="4">JCM 17338</strain>
    </source>
</reference>
<dbReference type="InterPro" id="IPR011763">
    <property type="entry name" value="COA_CT_C"/>
</dbReference>
<dbReference type="EMBL" id="BAABAK010000004">
    <property type="protein sequence ID" value="GAA3960427.1"/>
    <property type="molecule type" value="Genomic_DNA"/>
</dbReference>
<dbReference type="InterPro" id="IPR051047">
    <property type="entry name" value="AccD/PCCB"/>
</dbReference>
<proteinExistence type="predicted"/>
<feature type="domain" description="CoA carboxyltransferase C-terminal" evidence="2">
    <location>
        <begin position="260"/>
        <end position="506"/>
    </location>
</feature>
<dbReference type="InterPro" id="IPR011762">
    <property type="entry name" value="COA_CT_N"/>
</dbReference>
<dbReference type="InterPro" id="IPR034733">
    <property type="entry name" value="AcCoA_carboxyl_beta"/>
</dbReference>
<evidence type="ECO:0000313" key="4">
    <source>
        <dbReference type="Proteomes" id="UP001501081"/>
    </source>
</evidence>
<dbReference type="Proteomes" id="UP001501081">
    <property type="component" value="Unassembled WGS sequence"/>
</dbReference>
<dbReference type="PROSITE" id="PS50989">
    <property type="entry name" value="COA_CT_CTER"/>
    <property type="match status" value="1"/>
</dbReference>
<feature type="domain" description="CoA carboxyltransferase N-terminal" evidence="1">
    <location>
        <begin position="1"/>
        <end position="257"/>
    </location>
</feature>
<gene>
    <name evidence="3" type="ORF">GCM10022246_12170</name>
</gene>
<dbReference type="RefSeq" id="WP_344765865.1">
    <property type="nucleotide sequence ID" value="NZ_BAABAK010000004.1"/>
</dbReference>
<name>A0ABP7P680_9SPHI</name>
<dbReference type="PROSITE" id="PS50980">
    <property type="entry name" value="COA_CT_NTER"/>
    <property type="match status" value="1"/>
</dbReference>